<dbReference type="Proteomes" id="UP001142400">
    <property type="component" value="Unassembled WGS sequence"/>
</dbReference>
<dbReference type="EMBL" id="JANIIC010000135">
    <property type="protein sequence ID" value="MCQ8836435.1"/>
    <property type="molecule type" value="Genomic_DNA"/>
</dbReference>
<evidence type="ECO:0000313" key="2">
    <source>
        <dbReference type="Proteomes" id="UP001142400"/>
    </source>
</evidence>
<name>A0A9X2M4N1_STRMQ</name>
<comment type="caution">
    <text evidence="1">The sequence shown here is derived from an EMBL/GenBank/DDBJ whole genome shotgun (WGS) entry which is preliminary data.</text>
</comment>
<evidence type="ECO:0000313" key="1">
    <source>
        <dbReference type="EMBL" id="MCQ8836435.1"/>
    </source>
</evidence>
<organism evidence="1 2">
    <name type="scientific">Streptomyces malaysiensis subsp. samsunensis</name>
    <dbReference type="NCBI Taxonomy" id="459658"/>
    <lineage>
        <taxon>Bacteria</taxon>
        <taxon>Bacillati</taxon>
        <taxon>Actinomycetota</taxon>
        <taxon>Actinomycetes</taxon>
        <taxon>Kitasatosporales</taxon>
        <taxon>Streptomycetaceae</taxon>
        <taxon>Streptomyces</taxon>
        <taxon>Streptomyces violaceusniger group</taxon>
    </lineage>
</organism>
<gene>
    <name evidence="1" type="ORF">NQU54_47465</name>
</gene>
<reference evidence="1" key="1">
    <citation type="submission" date="2022-06" db="EMBL/GenBank/DDBJ databases">
        <title>WGS of actinobacteria.</title>
        <authorList>
            <person name="Thawai C."/>
        </authorList>
    </citation>
    <scope>NUCLEOTIDE SEQUENCE</scope>
    <source>
        <strain evidence="1">DSM 42010</strain>
    </source>
</reference>
<dbReference type="RefSeq" id="WP_257636473.1">
    <property type="nucleotide sequence ID" value="NZ_JANIIC010000135.1"/>
</dbReference>
<sequence length="226" mass="25690">MDDDEGDRFSDAIRLLLLIAAVSEPLNEAEQQAAPKDAMAVLRAESRLQKLDFWLRNPDYLADELLNDYEREREKEAINLELAGSILDSDEPEICAIPMLRYLFGAFEYIDQAMSVLAAPRLVVVVPWRTAKRVLQDNYYLTAKGRELAERATEQFPVLAWYTERARLVRALAEATGHSALALRKRQYLQRDYAQTPLNEVIPSIADRARARLARLRAEAEQGDAA</sequence>
<protein>
    <submittedName>
        <fullName evidence="1">Uncharacterized protein</fullName>
    </submittedName>
</protein>
<keyword evidence="2" id="KW-1185">Reference proteome</keyword>
<accession>A0A9X2M4N1</accession>
<proteinExistence type="predicted"/>
<dbReference type="AlphaFoldDB" id="A0A9X2M4N1"/>